<name>A0A8F2W2C1_CANAR</name>
<gene>
    <name evidence="1" type="ORF">CA7LBN_003228</name>
</gene>
<accession>A0A8F2W2C1</accession>
<reference evidence="1" key="1">
    <citation type="submission" date="2021-06" db="EMBL/GenBank/DDBJ databases">
        <title>Candida auris outbreak in lebanese hospital.</title>
        <authorList>
            <person name="Finianos M."/>
        </authorList>
    </citation>
    <scope>NUCLEOTIDE SEQUENCE</scope>
    <source>
        <strain evidence="1">CA7LBN</strain>
    </source>
</reference>
<dbReference type="EMBL" id="CP076751">
    <property type="protein sequence ID" value="QWW24394.1"/>
    <property type="molecule type" value="Genomic_DNA"/>
</dbReference>
<evidence type="ECO:0000313" key="1">
    <source>
        <dbReference type="EMBL" id="QWW24394.1"/>
    </source>
</evidence>
<sequence>MSGLSIKPSPKPSCLDTIPSKEYTDILHVYYDDIIDTLRYKMIHALDQFALNKVEGSHSYDAWLSEYRRWVDSQDESGEFDPIDRQIAELKSYYRSLKVCREYHDHLKIWPQPSDWKIEWMARLFSPYNYSDRSLGRLFQTLNDSDLDKKYKECIERESMVGAYTLLVVDKLVKLCAYELDLKIKKTKHRKAKKSGSKHTITRNP</sequence>
<organism evidence="1">
    <name type="scientific">Candidozyma auris</name>
    <name type="common">Yeast</name>
    <name type="synonym">Candida auris</name>
    <dbReference type="NCBI Taxonomy" id="498019"/>
    <lineage>
        <taxon>Eukaryota</taxon>
        <taxon>Fungi</taxon>
        <taxon>Dikarya</taxon>
        <taxon>Ascomycota</taxon>
        <taxon>Saccharomycotina</taxon>
        <taxon>Pichiomycetes</taxon>
        <taxon>Metschnikowiaceae</taxon>
        <taxon>Candidozyma</taxon>
    </lineage>
</organism>
<proteinExistence type="predicted"/>
<dbReference type="Proteomes" id="UP000825438">
    <property type="component" value="Chromosome III"/>
</dbReference>
<protein>
    <submittedName>
        <fullName evidence="1">Uncharacterized protein</fullName>
    </submittedName>
</protein>
<dbReference type="AlphaFoldDB" id="A0A8F2W2C1"/>